<dbReference type="SUPFAM" id="SSF161084">
    <property type="entry name" value="MAPEG domain-like"/>
    <property type="match status" value="1"/>
</dbReference>
<feature type="transmembrane region" description="Helical" evidence="5">
    <location>
        <begin position="113"/>
        <end position="130"/>
    </location>
</feature>
<reference evidence="6 7" key="1">
    <citation type="submission" date="2015-11" db="EMBL/GenBank/DDBJ databases">
        <title>Long Read and Single Molecule DNA Sequencing Simplifies Genome Assembly and TAL Effector Gene Analysis of Xanthomonas translucens.</title>
        <authorList>
            <person name="Peng Z."/>
            <person name="Hu Y."/>
            <person name="Xie J."/>
            <person name="Potnis N."/>
            <person name="Akhunova A."/>
            <person name="Jones J."/>
            <person name="Liu Z."/>
            <person name="White F."/>
            <person name="Liu S."/>
        </authorList>
    </citation>
    <scope>NUCLEOTIDE SEQUENCE [LARGE SCALE GENOMIC DNA]</scope>
    <source>
        <strain evidence="6 7">B1</strain>
    </source>
</reference>
<dbReference type="Pfam" id="PF01124">
    <property type="entry name" value="MAPEG"/>
    <property type="match status" value="1"/>
</dbReference>
<dbReference type="EMBL" id="LNTA01000356">
    <property type="protein sequence ID" value="KWV10807.1"/>
    <property type="molecule type" value="Genomic_DNA"/>
</dbReference>
<keyword evidence="2 5" id="KW-0812">Transmembrane</keyword>
<dbReference type="RefSeq" id="WP_058360575.1">
    <property type="nucleotide sequence ID" value="NZ_CP089999.1"/>
</dbReference>
<evidence type="ECO:0000256" key="1">
    <source>
        <dbReference type="ARBA" id="ARBA00004370"/>
    </source>
</evidence>
<proteinExistence type="predicted"/>
<evidence type="ECO:0000256" key="2">
    <source>
        <dbReference type="ARBA" id="ARBA00022692"/>
    </source>
</evidence>
<organism evidence="6 7">
    <name type="scientific">Xanthomonas campestris pv. translucens</name>
    <dbReference type="NCBI Taxonomy" id="343"/>
    <lineage>
        <taxon>Bacteria</taxon>
        <taxon>Pseudomonadati</taxon>
        <taxon>Pseudomonadota</taxon>
        <taxon>Gammaproteobacteria</taxon>
        <taxon>Lysobacterales</taxon>
        <taxon>Lysobacteraceae</taxon>
        <taxon>Xanthomonas</taxon>
        <taxon>Xanthomonas translucens group</taxon>
    </lineage>
</organism>
<dbReference type="PANTHER" id="PTHR35371:SF1">
    <property type="entry name" value="BLR7753 PROTEIN"/>
    <property type="match status" value="1"/>
</dbReference>
<comment type="subcellular location">
    <subcellularLocation>
        <location evidence="1">Membrane</location>
    </subcellularLocation>
</comment>
<evidence type="ECO:0000256" key="5">
    <source>
        <dbReference type="SAM" id="Phobius"/>
    </source>
</evidence>
<accession>A0A125PUQ0</accession>
<dbReference type="Proteomes" id="UP000055854">
    <property type="component" value="Unassembled WGS sequence"/>
</dbReference>
<dbReference type="PANTHER" id="PTHR35371">
    <property type="entry name" value="INNER MEMBRANE PROTEIN"/>
    <property type="match status" value="1"/>
</dbReference>
<name>A0A125PUQ0_XANCT</name>
<dbReference type="InterPro" id="IPR023352">
    <property type="entry name" value="MAPEG-like_dom_sf"/>
</dbReference>
<keyword evidence="3 5" id="KW-1133">Transmembrane helix</keyword>
<dbReference type="AlphaFoldDB" id="A0A125PUQ0"/>
<dbReference type="InterPro" id="IPR001129">
    <property type="entry name" value="Membr-assoc_MAPEG"/>
</dbReference>
<evidence type="ECO:0000256" key="3">
    <source>
        <dbReference type="ARBA" id="ARBA00022989"/>
    </source>
</evidence>
<comment type="caution">
    <text evidence="6">The sequence shown here is derived from an EMBL/GenBank/DDBJ whole genome shotgun (WGS) entry which is preliminary data.</text>
</comment>
<protein>
    <recommendedName>
        <fullName evidence="8">MAPEG superfamily protein</fullName>
    </recommendedName>
</protein>
<sequence>MSMTIEIRMLAWAILLGIVQLLLAAAFVTAQRGLKWNAGARDAPQPPPAGVAGRLERALRNFLETFPMFAAAALAVVAMGKGSAHTALAAQLYFWARLAYVPLYAAGVPYLRSLVWAVSLWSILQLVWALF</sequence>
<dbReference type="GO" id="GO:0016020">
    <property type="term" value="C:membrane"/>
    <property type="evidence" value="ECO:0007669"/>
    <property type="project" value="UniProtKB-SubCell"/>
</dbReference>
<keyword evidence="4 5" id="KW-0472">Membrane</keyword>
<evidence type="ECO:0000313" key="6">
    <source>
        <dbReference type="EMBL" id="KWV10807.1"/>
    </source>
</evidence>
<evidence type="ECO:0000256" key="4">
    <source>
        <dbReference type="ARBA" id="ARBA00023136"/>
    </source>
</evidence>
<evidence type="ECO:0000313" key="7">
    <source>
        <dbReference type="Proteomes" id="UP000055854"/>
    </source>
</evidence>
<dbReference type="Gene3D" id="1.20.120.550">
    <property type="entry name" value="Membrane associated eicosanoid/glutathione metabolism-like domain"/>
    <property type="match status" value="1"/>
</dbReference>
<gene>
    <name evidence="6" type="ORF">ATB53_20185</name>
</gene>
<evidence type="ECO:0008006" key="8">
    <source>
        <dbReference type="Google" id="ProtNLM"/>
    </source>
</evidence>